<name>A0A5C1AAR3_9BACT</name>
<evidence type="ECO:0000313" key="2">
    <source>
        <dbReference type="Proteomes" id="UP000324974"/>
    </source>
</evidence>
<evidence type="ECO:0000313" key="1">
    <source>
        <dbReference type="EMBL" id="QEL16479.1"/>
    </source>
</evidence>
<dbReference type="EMBL" id="CP042425">
    <property type="protein sequence ID" value="QEL16479.1"/>
    <property type="molecule type" value="Genomic_DNA"/>
</dbReference>
<proteinExistence type="predicted"/>
<dbReference type="OrthoDB" id="5422155at2"/>
<protein>
    <submittedName>
        <fullName evidence="1">Uncharacterized protein</fullName>
    </submittedName>
</protein>
<accession>A0A5C1AAR3</accession>
<dbReference type="AlphaFoldDB" id="A0A5C1AAR3"/>
<gene>
    <name evidence="1" type="ORF">PX52LOC_03435</name>
</gene>
<keyword evidence="2" id="KW-1185">Reference proteome</keyword>
<organism evidence="1 2">
    <name type="scientific">Limnoglobus roseus</name>
    <dbReference type="NCBI Taxonomy" id="2598579"/>
    <lineage>
        <taxon>Bacteria</taxon>
        <taxon>Pseudomonadati</taxon>
        <taxon>Planctomycetota</taxon>
        <taxon>Planctomycetia</taxon>
        <taxon>Gemmatales</taxon>
        <taxon>Gemmataceae</taxon>
        <taxon>Limnoglobus</taxon>
    </lineage>
</organism>
<reference evidence="2" key="1">
    <citation type="submission" date="2019-08" db="EMBL/GenBank/DDBJ databases">
        <title>Limnoglobus roseus gen. nov., sp. nov., a novel freshwater planctomycete with a giant genome from the family Gemmataceae.</title>
        <authorList>
            <person name="Kulichevskaya I.S."/>
            <person name="Naumoff D.G."/>
            <person name="Miroshnikov K."/>
            <person name="Ivanova A."/>
            <person name="Philippov D.A."/>
            <person name="Hakobyan A."/>
            <person name="Rijpstra I.C."/>
            <person name="Sinninghe Damste J.S."/>
            <person name="Liesack W."/>
            <person name="Dedysh S.N."/>
        </authorList>
    </citation>
    <scope>NUCLEOTIDE SEQUENCE [LARGE SCALE GENOMIC DNA]</scope>
    <source>
        <strain evidence="2">PX52</strain>
    </source>
</reference>
<sequence length="75" mass="8343">MESVKQAAVKILDEMPDDCTWEQIQVRFELYAVIQRGEREIDAGGGIPNDQVMMEAEEWLASSGRPTLAANSTES</sequence>
<dbReference type="RefSeq" id="WP_149111205.1">
    <property type="nucleotide sequence ID" value="NZ_CP042425.1"/>
</dbReference>
<dbReference type="KEGG" id="lrs:PX52LOC_03435"/>
<dbReference type="Proteomes" id="UP000324974">
    <property type="component" value="Chromosome"/>
</dbReference>